<keyword evidence="3 6" id="KW-0812">Transmembrane</keyword>
<feature type="transmembrane region" description="Helical" evidence="6">
    <location>
        <begin position="108"/>
        <end position="127"/>
    </location>
</feature>
<organism evidence="7 8">
    <name type="scientific">Nocardia jiangxiensis</name>
    <dbReference type="NCBI Taxonomy" id="282685"/>
    <lineage>
        <taxon>Bacteria</taxon>
        <taxon>Bacillati</taxon>
        <taxon>Actinomycetota</taxon>
        <taxon>Actinomycetes</taxon>
        <taxon>Mycobacteriales</taxon>
        <taxon>Nocardiaceae</taxon>
        <taxon>Nocardia</taxon>
    </lineage>
</organism>
<dbReference type="InterPro" id="IPR030191">
    <property type="entry name" value="CodB"/>
</dbReference>
<feature type="transmembrane region" description="Helical" evidence="6">
    <location>
        <begin position="328"/>
        <end position="347"/>
    </location>
</feature>
<feature type="transmembrane region" description="Helical" evidence="6">
    <location>
        <begin position="359"/>
        <end position="375"/>
    </location>
</feature>
<dbReference type="InterPro" id="IPR001248">
    <property type="entry name" value="Pur-cyt_permease"/>
</dbReference>
<dbReference type="Proteomes" id="UP001601992">
    <property type="component" value="Unassembled WGS sequence"/>
</dbReference>
<comment type="caution">
    <text evidence="7">The sequence shown here is derived from an EMBL/GenBank/DDBJ whole genome shotgun (WGS) entry which is preliminary data.</text>
</comment>
<feature type="transmembrane region" description="Helical" evidence="6">
    <location>
        <begin position="242"/>
        <end position="264"/>
    </location>
</feature>
<keyword evidence="4 6" id="KW-1133">Transmembrane helix</keyword>
<accession>A0ABW6SD44</accession>
<feature type="transmembrane region" description="Helical" evidence="6">
    <location>
        <begin position="66"/>
        <end position="87"/>
    </location>
</feature>
<evidence type="ECO:0000256" key="1">
    <source>
        <dbReference type="ARBA" id="ARBA00004141"/>
    </source>
</evidence>
<dbReference type="Pfam" id="PF02133">
    <property type="entry name" value="Transp_cyt_pur"/>
    <property type="match status" value="1"/>
</dbReference>
<feature type="transmembrane region" description="Helical" evidence="6">
    <location>
        <begin position="40"/>
        <end position="60"/>
    </location>
</feature>
<evidence type="ECO:0000256" key="4">
    <source>
        <dbReference type="ARBA" id="ARBA00022989"/>
    </source>
</evidence>
<feature type="transmembrane region" description="Helical" evidence="6">
    <location>
        <begin position="202"/>
        <end position="222"/>
    </location>
</feature>
<feature type="transmembrane region" description="Helical" evidence="6">
    <location>
        <begin position="284"/>
        <end position="307"/>
    </location>
</feature>
<evidence type="ECO:0000256" key="5">
    <source>
        <dbReference type="ARBA" id="ARBA00023136"/>
    </source>
</evidence>
<evidence type="ECO:0000256" key="6">
    <source>
        <dbReference type="SAM" id="Phobius"/>
    </source>
</evidence>
<sequence>MHKEGEVAAPPWWRRVSDEVETVGVAPVPDDQRNATAGKLFITWAMTAASAMTPLIGAILYPYGLWYTIGAMVVSWLIFLVPCGLFSEMGRELPLTALVVARRTYGRSATFLLSTLFSFVNMAFFGLNAAGGAHILAALTHTGAAPWYWIIGGSNVVLVLFGFKWLEYFYRYTALLFLICYGALTVYLATHYSLHVPAQTTPMQWGTAISVIGGFCILSWTYKTSTVSRFCLPADRTPQRRWYFLAPSLGIMVPNLAMGIMGAYSKEATGDWNIAVAGAHIPGWGAVAALGVALAIMHINAMNLYPATVDILVSLNTIRTPRSWEQPIATIVLGILGVLLAQAGILSHAETFVTDAGELLGPFTFVMIVDWLWGLRDKHDIDSYFRPAHTTADRWRPAALSCFLAGFIVSFWGTHFLPAAFYHAVPLSLVGSLTAALSYATVLFVRRRRSSDEDRTVVIETIPAPLHKA</sequence>
<gene>
    <name evidence="7" type="ORF">ACFYXQ_41410</name>
</gene>
<proteinExistence type="inferred from homology"/>
<feature type="transmembrane region" description="Helical" evidence="6">
    <location>
        <begin position="395"/>
        <end position="414"/>
    </location>
</feature>
<evidence type="ECO:0000256" key="2">
    <source>
        <dbReference type="ARBA" id="ARBA00008974"/>
    </source>
</evidence>
<keyword evidence="8" id="KW-1185">Reference proteome</keyword>
<evidence type="ECO:0000313" key="8">
    <source>
        <dbReference type="Proteomes" id="UP001601992"/>
    </source>
</evidence>
<name>A0ABW6SD44_9NOCA</name>
<comment type="subcellular location">
    <subcellularLocation>
        <location evidence="1">Membrane</location>
        <topology evidence="1">Multi-pass membrane protein</topology>
    </subcellularLocation>
</comment>
<evidence type="ECO:0000256" key="3">
    <source>
        <dbReference type="ARBA" id="ARBA00022692"/>
    </source>
</evidence>
<dbReference type="Gene3D" id="1.10.4160.10">
    <property type="entry name" value="Hydantoin permease"/>
    <property type="match status" value="1"/>
</dbReference>
<feature type="transmembrane region" description="Helical" evidence="6">
    <location>
        <begin position="173"/>
        <end position="190"/>
    </location>
</feature>
<comment type="similarity">
    <text evidence="2">Belongs to the purine-cytosine permease (2.A.39) family.</text>
</comment>
<keyword evidence="5 6" id="KW-0472">Membrane</keyword>
<feature type="transmembrane region" description="Helical" evidence="6">
    <location>
        <begin position="147"/>
        <end position="166"/>
    </location>
</feature>
<dbReference type="RefSeq" id="WP_387406755.1">
    <property type="nucleotide sequence ID" value="NZ_JBIAQY010000025.1"/>
</dbReference>
<dbReference type="EMBL" id="JBIAQY010000025">
    <property type="protein sequence ID" value="MFF3574225.1"/>
    <property type="molecule type" value="Genomic_DNA"/>
</dbReference>
<reference evidence="7 8" key="1">
    <citation type="submission" date="2024-10" db="EMBL/GenBank/DDBJ databases">
        <title>The Natural Products Discovery Center: Release of the First 8490 Sequenced Strains for Exploring Actinobacteria Biosynthetic Diversity.</title>
        <authorList>
            <person name="Kalkreuter E."/>
            <person name="Kautsar S.A."/>
            <person name="Yang D."/>
            <person name="Bader C.D."/>
            <person name="Teijaro C.N."/>
            <person name="Fluegel L."/>
            <person name="Davis C.M."/>
            <person name="Simpson J.R."/>
            <person name="Lauterbach L."/>
            <person name="Steele A.D."/>
            <person name="Gui C."/>
            <person name="Meng S."/>
            <person name="Li G."/>
            <person name="Viehrig K."/>
            <person name="Ye F."/>
            <person name="Su P."/>
            <person name="Kiefer A.F."/>
            <person name="Nichols A."/>
            <person name="Cepeda A.J."/>
            <person name="Yan W."/>
            <person name="Fan B."/>
            <person name="Jiang Y."/>
            <person name="Adhikari A."/>
            <person name="Zheng C.-J."/>
            <person name="Schuster L."/>
            <person name="Cowan T.M."/>
            <person name="Smanski M.J."/>
            <person name="Chevrette M.G."/>
            <person name="De Carvalho L.P.S."/>
            <person name="Shen B."/>
        </authorList>
    </citation>
    <scope>NUCLEOTIDE SEQUENCE [LARGE SCALE GENOMIC DNA]</scope>
    <source>
        <strain evidence="7 8">NPDC002593</strain>
    </source>
</reference>
<protein>
    <submittedName>
        <fullName evidence="7">Purine-cytosine permease family protein</fullName>
    </submittedName>
</protein>
<evidence type="ECO:0000313" key="7">
    <source>
        <dbReference type="EMBL" id="MFF3574225.1"/>
    </source>
</evidence>
<dbReference type="PANTHER" id="PTHR30569">
    <property type="entry name" value="CYTOSINE TRANSPORTER CODB"/>
    <property type="match status" value="1"/>
</dbReference>
<dbReference type="PANTHER" id="PTHR30569:SF0">
    <property type="entry name" value="CYTOSINE PERMEASE"/>
    <property type="match status" value="1"/>
</dbReference>
<feature type="transmembrane region" description="Helical" evidence="6">
    <location>
        <begin position="420"/>
        <end position="445"/>
    </location>
</feature>